<protein>
    <recommendedName>
        <fullName evidence="2">DUF6532 domain-containing protein</fullName>
    </recommendedName>
</protein>
<evidence type="ECO:0000313" key="4">
    <source>
        <dbReference type="Proteomes" id="UP001195769"/>
    </source>
</evidence>
<gene>
    <name evidence="3" type="ORF">F5891DRAFT_1193266</name>
</gene>
<dbReference type="RefSeq" id="XP_041221836.1">
    <property type="nucleotide sequence ID" value="XM_041367707.1"/>
</dbReference>
<reference evidence="3" key="1">
    <citation type="journal article" date="2020" name="New Phytol.">
        <title>Comparative genomics reveals dynamic genome evolution in host specialist ectomycorrhizal fungi.</title>
        <authorList>
            <person name="Lofgren L.A."/>
            <person name="Nguyen N.H."/>
            <person name="Vilgalys R."/>
            <person name="Ruytinx J."/>
            <person name="Liao H.L."/>
            <person name="Branco S."/>
            <person name="Kuo A."/>
            <person name="LaButti K."/>
            <person name="Lipzen A."/>
            <person name="Andreopoulos W."/>
            <person name="Pangilinan J."/>
            <person name="Riley R."/>
            <person name="Hundley H."/>
            <person name="Na H."/>
            <person name="Barry K."/>
            <person name="Grigoriev I.V."/>
            <person name="Stajich J.E."/>
            <person name="Kennedy P.G."/>
        </authorList>
    </citation>
    <scope>NUCLEOTIDE SEQUENCE</scope>
    <source>
        <strain evidence="3">FC203</strain>
    </source>
</reference>
<organism evidence="3 4">
    <name type="scientific">Suillus fuscotomentosus</name>
    <dbReference type="NCBI Taxonomy" id="1912939"/>
    <lineage>
        <taxon>Eukaryota</taxon>
        <taxon>Fungi</taxon>
        <taxon>Dikarya</taxon>
        <taxon>Basidiomycota</taxon>
        <taxon>Agaricomycotina</taxon>
        <taxon>Agaricomycetes</taxon>
        <taxon>Agaricomycetidae</taxon>
        <taxon>Boletales</taxon>
        <taxon>Suillineae</taxon>
        <taxon>Suillaceae</taxon>
        <taxon>Suillus</taxon>
    </lineage>
</organism>
<feature type="region of interest" description="Disordered" evidence="1">
    <location>
        <begin position="1"/>
        <end position="301"/>
    </location>
</feature>
<feature type="domain" description="DUF6532" evidence="2">
    <location>
        <begin position="352"/>
        <end position="558"/>
    </location>
</feature>
<proteinExistence type="predicted"/>
<feature type="compositionally biased region" description="Polar residues" evidence="1">
    <location>
        <begin position="207"/>
        <end position="226"/>
    </location>
</feature>
<feature type="compositionally biased region" description="Low complexity" evidence="1">
    <location>
        <begin position="197"/>
        <end position="206"/>
    </location>
</feature>
<dbReference type="InterPro" id="IPR045341">
    <property type="entry name" value="DUF6532"/>
</dbReference>
<accession>A0AAD4DY66</accession>
<dbReference type="Pfam" id="PF20149">
    <property type="entry name" value="DUF6532"/>
    <property type="match status" value="1"/>
</dbReference>
<evidence type="ECO:0000313" key="3">
    <source>
        <dbReference type="EMBL" id="KAG1896260.1"/>
    </source>
</evidence>
<sequence length="604" mass="66430">MPPSPHLSSTPSDIAAHKRNAQRKAQVASQDSTGKKTGNTEEKPLQRSSKVKALERKIWNETTTNTRKRAPTVTALQSVPAAKLARKNETTTNTRKRAPTVTALQSVPAAKLARKTPAEKLDNVNGHGQSQGRDKKNSKLPKSVAVSIEDNDSVSEYGESDHDTDKSDDNAEVPEDDDEDLVPSQKELIKEIPYMMPPRAARSASALSQTSKTLSNSVRMTSSGVSDESESELQFADKDTESASDRSDSQRSKASYDYREPSSLTNSKPQPSKKKKKKRSKVAEARQEIERPKFAESRQLTDEALPASADKELSEHSFTWPIFTDLVYSADSSINLKAQNTRIQQVLKTAVFELKKASIFDNAFPNITQKRKMALDAVYNAAGKHKEYAIAKRIKHDFDYAVALAGVPEGRLSSFRTNLKKLAHQIVVSRFGLKKGCGDEVDDLIKGHKYIFPTDAKGKVLGDQPFCDESMVDSIRLSFFDGENSIGVQSCDDFVSVLDGNNEPELPVAMVCLIATLIYSILKDWSSGNPPSGAQVKSFNSSFHISVYNAHQATLTRIFNGSRKKYHVLMARLYKAVSAVESSEPAGSLDAACDYLDLDAMGED</sequence>
<feature type="compositionally biased region" description="Acidic residues" evidence="1">
    <location>
        <begin position="170"/>
        <end position="181"/>
    </location>
</feature>
<feature type="compositionally biased region" description="Polar residues" evidence="1">
    <location>
        <begin position="1"/>
        <end position="12"/>
    </location>
</feature>
<keyword evidence="4" id="KW-1185">Reference proteome</keyword>
<dbReference type="Proteomes" id="UP001195769">
    <property type="component" value="Unassembled WGS sequence"/>
</dbReference>
<feature type="compositionally biased region" description="Basic and acidic residues" evidence="1">
    <location>
        <begin position="159"/>
        <end position="169"/>
    </location>
</feature>
<feature type="compositionally biased region" description="Basic residues" evidence="1">
    <location>
        <begin position="271"/>
        <end position="280"/>
    </location>
</feature>
<dbReference type="GeneID" id="64662005"/>
<evidence type="ECO:0000256" key="1">
    <source>
        <dbReference type="SAM" id="MobiDB-lite"/>
    </source>
</evidence>
<feature type="compositionally biased region" description="Polar residues" evidence="1">
    <location>
        <begin position="27"/>
        <end position="37"/>
    </location>
</feature>
<feature type="compositionally biased region" description="Basic and acidic residues" evidence="1">
    <location>
        <begin position="281"/>
        <end position="301"/>
    </location>
</feature>
<dbReference type="AlphaFoldDB" id="A0AAD4DY66"/>
<name>A0AAD4DY66_9AGAM</name>
<dbReference type="EMBL" id="JABBWK010000057">
    <property type="protein sequence ID" value="KAG1896260.1"/>
    <property type="molecule type" value="Genomic_DNA"/>
</dbReference>
<comment type="caution">
    <text evidence="3">The sequence shown here is derived from an EMBL/GenBank/DDBJ whole genome shotgun (WGS) entry which is preliminary data.</text>
</comment>
<feature type="compositionally biased region" description="Basic and acidic residues" evidence="1">
    <location>
        <begin position="235"/>
        <end position="260"/>
    </location>
</feature>
<evidence type="ECO:0000259" key="2">
    <source>
        <dbReference type="Pfam" id="PF20149"/>
    </source>
</evidence>